<dbReference type="AlphaFoldDB" id="A0A024G1X3"/>
<dbReference type="Gene3D" id="2.130.10.10">
    <property type="entry name" value="YVTN repeat-like/Quinoprotein amine dehydrogenase"/>
    <property type="match status" value="1"/>
</dbReference>
<dbReference type="GO" id="GO:0000127">
    <property type="term" value="C:transcription factor TFIIIC complex"/>
    <property type="evidence" value="ECO:0007669"/>
    <property type="project" value="InterPro"/>
</dbReference>
<dbReference type="PANTHER" id="PTHR15496">
    <property type="entry name" value="GENERAL TRANSCRIPTION FACTOR 3C POLYPEPTIDE 4 FAMILY"/>
    <property type="match status" value="1"/>
</dbReference>
<evidence type="ECO:0000259" key="2">
    <source>
        <dbReference type="Pfam" id="PF12657"/>
    </source>
</evidence>
<organism evidence="3 4">
    <name type="scientific">Albugo candida</name>
    <dbReference type="NCBI Taxonomy" id="65357"/>
    <lineage>
        <taxon>Eukaryota</taxon>
        <taxon>Sar</taxon>
        <taxon>Stramenopiles</taxon>
        <taxon>Oomycota</taxon>
        <taxon>Peronosporomycetes</taxon>
        <taxon>Albuginales</taxon>
        <taxon>Albuginaceae</taxon>
        <taxon>Albugo</taxon>
    </lineage>
</organism>
<dbReference type="EMBL" id="CAIX01000011">
    <property type="protein sequence ID" value="CCI40770.1"/>
    <property type="molecule type" value="Genomic_DNA"/>
</dbReference>
<dbReference type="InterPro" id="IPR001680">
    <property type="entry name" value="WD40_rpt"/>
</dbReference>
<dbReference type="InterPro" id="IPR044230">
    <property type="entry name" value="GTF3C4"/>
</dbReference>
<comment type="caution">
    <text evidence="3">The sequence shown here is derived from an EMBL/GenBank/DDBJ whole genome shotgun (WGS) entry which is preliminary data.</text>
</comment>
<proteinExistence type="predicted"/>
<sequence length="835" mass="92906">MEIDANLIDSTEASSRARNGGESDCNSVRVKERISSTPLLPNCIHWSQDGRVAVVTDTNIMITTFCNREMEFYMQNPPILSKSFIFFPADIKNEHIPVDMTAHKQENLGSGCTSYFLLRKDRPQNPKDISLSKNECNTFVGMEWGPRGSGPNASCAIVALSAGSRISLHFASSYQMNWTESEVFSEHLYAFLEEHQFDVKNFAREPAVAKDVSIDDPVVPDRTKRARNRNVEAKTVDELVNKCALLATLSIAWSKPLYKTQIKRESSSLIVFAGKKLVTIWEYTLQTGDQSNLNSASRHLSSLPIGWLLSENFGWITASTWQQSHINAKSTTTDKMLLALGTCEGSILLISVHLMRGSSMNQLVVDRVVTSPGSQPVSCLHLGSRASSKFTGDSKLVVGAGMDISVWSTKDESVATWKAHDANITGIGISYFGDVIMSVSIDGCVKSWVRVDTEFICKRVIVESKPYPLYGLAVSPLSVQIALLHVMPPAARPNRKSQADMSYSRVSCAFEIMRSPLVDSASSLSDMIYRILEHSQEAASFTDVLWLCHQDTTSSTPDENALELSLPTLLHNVKGVDLSNFISKRLKKPLYVLICEKLETQYSIRDQHNPTIQTALAPILLLQASYLLRASAKASKEDLDVQEQARQKLLRSLYIFWAEQCLNVLHLNKDDELSISATEITSALSMADFLSIQPSLTQKSIDLVTSTYERFGSQEDISRWEKSVESANNATLSDEPKQLCVTLPIRERCVICQKGIIPTEFDLKCESEHTQQRCFLSFRAISSVDVWKCMGCGACADKATCMESGSPFYMLASINIEDIRCRLCGSYCILFRYGI</sequence>
<evidence type="ECO:0000313" key="4">
    <source>
        <dbReference type="Proteomes" id="UP000053237"/>
    </source>
</evidence>
<name>A0A024G1X3_9STRA</name>
<feature type="region of interest" description="Disordered" evidence="1">
    <location>
        <begin position="1"/>
        <end position="26"/>
    </location>
</feature>
<reference evidence="3 4" key="1">
    <citation type="submission" date="2012-05" db="EMBL/GenBank/DDBJ databases">
        <title>Recombination and specialization in a pathogen metapopulation.</title>
        <authorList>
            <person name="Gardiner A."/>
            <person name="Kemen E."/>
            <person name="Schultz-Larsen T."/>
            <person name="MacLean D."/>
            <person name="Van Oosterhout C."/>
            <person name="Jones J.D.G."/>
        </authorList>
    </citation>
    <scope>NUCLEOTIDE SEQUENCE [LARGE SCALE GENOMIC DNA]</scope>
    <source>
        <strain evidence="3 4">Ac Nc2</strain>
    </source>
</reference>
<dbReference type="Proteomes" id="UP000053237">
    <property type="component" value="Unassembled WGS sequence"/>
</dbReference>
<dbReference type="InterPro" id="IPR024761">
    <property type="entry name" value="TFIIIC_delta_N"/>
</dbReference>
<gene>
    <name evidence="3" type="ORF">BN9_015540</name>
</gene>
<feature type="domain" description="Transcription factor IIIC 90kDa subunit N-terminal" evidence="2">
    <location>
        <begin position="46"/>
        <end position="444"/>
    </location>
</feature>
<dbReference type="GO" id="GO:0006384">
    <property type="term" value="P:transcription initiation at RNA polymerase III promoter"/>
    <property type="evidence" value="ECO:0007669"/>
    <property type="project" value="InterPro"/>
</dbReference>
<dbReference type="GO" id="GO:0004402">
    <property type="term" value="F:histone acetyltransferase activity"/>
    <property type="evidence" value="ECO:0007669"/>
    <property type="project" value="InterPro"/>
</dbReference>
<evidence type="ECO:0000256" key="1">
    <source>
        <dbReference type="SAM" id="MobiDB-lite"/>
    </source>
</evidence>
<dbReference type="SUPFAM" id="SSF101908">
    <property type="entry name" value="Putative isomerase YbhE"/>
    <property type="match status" value="1"/>
</dbReference>
<keyword evidence="4" id="KW-1185">Reference proteome</keyword>
<dbReference type="SMART" id="SM00320">
    <property type="entry name" value="WD40"/>
    <property type="match status" value="2"/>
</dbReference>
<dbReference type="Pfam" id="PF12657">
    <property type="entry name" value="TFIIIC_delta"/>
    <property type="match status" value="1"/>
</dbReference>
<dbReference type="InParanoid" id="A0A024G1X3"/>
<dbReference type="PANTHER" id="PTHR15496:SF2">
    <property type="entry name" value="GENERAL TRANSCRIPTION FACTOR 3C POLYPEPTIDE 4"/>
    <property type="match status" value="1"/>
</dbReference>
<dbReference type="InterPro" id="IPR015943">
    <property type="entry name" value="WD40/YVTN_repeat-like_dom_sf"/>
</dbReference>
<evidence type="ECO:0000313" key="3">
    <source>
        <dbReference type="EMBL" id="CCI40770.1"/>
    </source>
</evidence>
<accession>A0A024G1X3</accession>
<protein>
    <recommendedName>
        <fullName evidence="2">Transcription factor IIIC 90kDa subunit N-terminal domain-containing protein</fullName>
    </recommendedName>
</protein>
<dbReference type="OrthoDB" id="6021743at2759"/>
<feature type="compositionally biased region" description="Polar residues" evidence="1">
    <location>
        <begin position="8"/>
        <end position="17"/>
    </location>
</feature>